<dbReference type="InterPro" id="IPR013087">
    <property type="entry name" value="Znf_C2H2_type"/>
</dbReference>
<evidence type="ECO:0000256" key="4">
    <source>
        <dbReference type="ARBA" id="ARBA00022833"/>
    </source>
</evidence>
<keyword evidence="2" id="KW-0479">Metal-binding</keyword>
<evidence type="ECO:0000256" key="6">
    <source>
        <dbReference type="ARBA" id="ARBA00023163"/>
    </source>
</evidence>
<dbReference type="OrthoDB" id="1708403at2759"/>
<dbReference type="AlphaFoldDB" id="A0A835JQ48"/>
<evidence type="ECO:0000256" key="1">
    <source>
        <dbReference type="ARBA" id="ARBA00004123"/>
    </source>
</evidence>
<sequence length="238" mass="26513">MWSRSILLGMSSTFNGILVSGSEFDVLFVPALLITPLSSPSLSKTQNPSLYIISIDYIFCCQSYGEDYLDGLSWPPRSYTCSFCRREFKSAQALGGHMNVHRRDRARLRRSPPRDAQCPILNLNPNPNPTLCSPFPHTLPSLVSPPLSALSTPPLASELKKWTIDGTPLDPSSSELSDLTATETRKSFFSNEKFGGFTQQDGFKIWKKAEIVRLDLEIGLVRNSKDDLDLELRLGSLN</sequence>
<feature type="region of interest" description="Disordered" evidence="9">
    <location>
        <begin position="101"/>
        <end position="120"/>
    </location>
</feature>
<dbReference type="SUPFAM" id="SSF57667">
    <property type="entry name" value="beta-beta-alpha zinc fingers"/>
    <property type="match status" value="1"/>
</dbReference>
<keyword evidence="3 8" id="KW-0863">Zinc-finger</keyword>
<feature type="compositionally biased region" description="Basic residues" evidence="9">
    <location>
        <begin position="101"/>
        <end position="111"/>
    </location>
</feature>
<keyword evidence="4" id="KW-0862">Zinc</keyword>
<evidence type="ECO:0000256" key="8">
    <source>
        <dbReference type="PROSITE-ProRule" id="PRU00042"/>
    </source>
</evidence>
<keyword evidence="5" id="KW-0805">Transcription regulation</keyword>
<evidence type="ECO:0000256" key="2">
    <source>
        <dbReference type="ARBA" id="ARBA00022723"/>
    </source>
</evidence>
<keyword evidence="6" id="KW-0804">Transcription</keyword>
<protein>
    <recommendedName>
        <fullName evidence="10">C2H2-type domain-containing protein</fullName>
    </recommendedName>
</protein>
<dbReference type="PROSITE" id="PS00028">
    <property type="entry name" value="ZINC_FINGER_C2H2_1"/>
    <property type="match status" value="1"/>
</dbReference>
<proteinExistence type="predicted"/>
<dbReference type="InterPro" id="IPR036236">
    <property type="entry name" value="Znf_C2H2_sf"/>
</dbReference>
<feature type="domain" description="C2H2-type" evidence="10">
    <location>
        <begin position="79"/>
        <end position="106"/>
    </location>
</feature>
<comment type="subcellular location">
    <subcellularLocation>
        <location evidence="1">Nucleus</location>
    </subcellularLocation>
</comment>
<dbReference type="Pfam" id="PF13912">
    <property type="entry name" value="zf-C2H2_6"/>
    <property type="match status" value="1"/>
</dbReference>
<dbReference type="GO" id="GO:0008270">
    <property type="term" value="F:zinc ion binding"/>
    <property type="evidence" value="ECO:0007669"/>
    <property type="project" value="UniProtKB-KW"/>
</dbReference>
<dbReference type="PROSITE" id="PS50157">
    <property type="entry name" value="ZINC_FINGER_C2H2_2"/>
    <property type="match status" value="1"/>
</dbReference>
<dbReference type="PANTHER" id="PTHR45801:SF107">
    <property type="entry name" value="TRANSCRIPTIONAL REGULATOR SUPERMAN-LIKE"/>
    <property type="match status" value="1"/>
</dbReference>
<keyword evidence="7" id="KW-0539">Nucleus</keyword>
<comment type="caution">
    <text evidence="11">The sequence shown here is derived from an EMBL/GenBank/DDBJ whole genome shotgun (WGS) entry which is preliminary data.</text>
</comment>
<evidence type="ECO:0000256" key="9">
    <source>
        <dbReference type="SAM" id="MobiDB-lite"/>
    </source>
</evidence>
<dbReference type="InterPro" id="IPR052426">
    <property type="entry name" value="Plant_dev_regulator"/>
</dbReference>
<dbReference type="EMBL" id="JADGMS010000010">
    <property type="protein sequence ID" value="KAF9673541.1"/>
    <property type="molecule type" value="Genomic_DNA"/>
</dbReference>
<dbReference type="PANTHER" id="PTHR45801">
    <property type="entry name" value="OS07G0101800 PROTEIN"/>
    <property type="match status" value="1"/>
</dbReference>
<dbReference type="GO" id="GO:0005634">
    <property type="term" value="C:nucleus"/>
    <property type="evidence" value="ECO:0007669"/>
    <property type="project" value="UniProtKB-SubCell"/>
</dbReference>
<dbReference type="Proteomes" id="UP000657918">
    <property type="component" value="Unassembled WGS sequence"/>
</dbReference>
<keyword evidence="12" id="KW-1185">Reference proteome</keyword>
<dbReference type="Gene3D" id="3.30.160.60">
    <property type="entry name" value="Classic Zinc Finger"/>
    <property type="match status" value="1"/>
</dbReference>
<accession>A0A835JQ48</accession>
<reference evidence="11 12" key="1">
    <citation type="submission" date="2020-10" db="EMBL/GenBank/DDBJ databases">
        <title>Plant Genome Project.</title>
        <authorList>
            <person name="Zhang R.-G."/>
        </authorList>
    </citation>
    <scope>NUCLEOTIDE SEQUENCE [LARGE SCALE GENOMIC DNA]</scope>
    <source>
        <strain evidence="11">FAFU-HL-1</strain>
        <tissue evidence="11">Leaf</tissue>
    </source>
</reference>
<evidence type="ECO:0000256" key="3">
    <source>
        <dbReference type="ARBA" id="ARBA00022771"/>
    </source>
</evidence>
<evidence type="ECO:0000313" key="12">
    <source>
        <dbReference type="Proteomes" id="UP000657918"/>
    </source>
</evidence>
<dbReference type="SMART" id="SM00355">
    <property type="entry name" value="ZnF_C2H2"/>
    <property type="match status" value="1"/>
</dbReference>
<gene>
    <name evidence="11" type="ORF">SADUNF_Sadunf10G0034900</name>
</gene>
<evidence type="ECO:0000256" key="7">
    <source>
        <dbReference type="ARBA" id="ARBA00023242"/>
    </source>
</evidence>
<evidence type="ECO:0000256" key="5">
    <source>
        <dbReference type="ARBA" id="ARBA00023015"/>
    </source>
</evidence>
<evidence type="ECO:0000313" key="11">
    <source>
        <dbReference type="EMBL" id="KAF9673541.1"/>
    </source>
</evidence>
<organism evidence="11 12">
    <name type="scientific">Salix dunnii</name>
    <dbReference type="NCBI Taxonomy" id="1413687"/>
    <lineage>
        <taxon>Eukaryota</taxon>
        <taxon>Viridiplantae</taxon>
        <taxon>Streptophyta</taxon>
        <taxon>Embryophyta</taxon>
        <taxon>Tracheophyta</taxon>
        <taxon>Spermatophyta</taxon>
        <taxon>Magnoliopsida</taxon>
        <taxon>eudicotyledons</taxon>
        <taxon>Gunneridae</taxon>
        <taxon>Pentapetalae</taxon>
        <taxon>rosids</taxon>
        <taxon>fabids</taxon>
        <taxon>Malpighiales</taxon>
        <taxon>Salicaceae</taxon>
        <taxon>Saliceae</taxon>
        <taxon>Salix</taxon>
    </lineage>
</organism>
<name>A0A835JQ48_9ROSI</name>
<evidence type="ECO:0000259" key="10">
    <source>
        <dbReference type="PROSITE" id="PS50157"/>
    </source>
</evidence>